<keyword evidence="6 11" id="KW-0680">Restriction system</keyword>
<dbReference type="InterPro" id="IPR055180">
    <property type="entry name" value="HsdR_RecA-like_helicase_dom_2"/>
</dbReference>
<evidence type="ECO:0000256" key="11">
    <source>
        <dbReference type="RuleBase" id="RU364115"/>
    </source>
</evidence>
<dbReference type="InterPro" id="IPR004473">
    <property type="entry name" value="Restrct_endonuc_typeI_HsdR"/>
</dbReference>
<comment type="catalytic activity">
    <reaction evidence="1 11">
        <text>Endonucleolytic cleavage of DNA to give random double-stranded fragments with terminal 5'-phosphates, ATP is simultaneously hydrolyzed.</text>
        <dbReference type="EC" id="3.1.21.3"/>
    </reaction>
</comment>
<dbReference type="NCBIfam" id="TIGR00348">
    <property type="entry name" value="hsdR"/>
    <property type="match status" value="1"/>
</dbReference>
<dbReference type="CDD" id="cd18800">
    <property type="entry name" value="SF2_C_EcoR124I-like"/>
    <property type="match status" value="1"/>
</dbReference>
<dbReference type="PANTHER" id="PTHR30195">
    <property type="entry name" value="TYPE I SITE-SPECIFIC DEOXYRIBONUCLEASE PROTEIN SUBUNIT M AND R"/>
    <property type="match status" value="1"/>
</dbReference>
<dbReference type="InterPro" id="IPR040980">
    <property type="entry name" value="SWI2_SNF2"/>
</dbReference>
<name>A0A9D9HYY0_9FIRM</name>
<comment type="function">
    <text evidence="11">Subunit R is required for both nuclease and ATPase activities, but not for modification.</text>
</comment>
<dbReference type="InterPro" id="IPR007409">
    <property type="entry name" value="Restrct_endonuc_type1_HsdR_N"/>
</dbReference>
<gene>
    <name evidence="13" type="ORF">IAC13_03630</name>
</gene>
<reference evidence="13" key="1">
    <citation type="submission" date="2020-10" db="EMBL/GenBank/DDBJ databases">
        <authorList>
            <person name="Gilroy R."/>
        </authorList>
    </citation>
    <scope>NUCLEOTIDE SEQUENCE</scope>
    <source>
        <strain evidence="13">E3-2379</strain>
    </source>
</reference>
<evidence type="ECO:0000256" key="4">
    <source>
        <dbReference type="ARBA" id="ARBA00022722"/>
    </source>
</evidence>
<dbReference type="InterPro" id="IPR051268">
    <property type="entry name" value="Type-I_R_enzyme_R_subunit"/>
</dbReference>
<dbReference type="GO" id="GO:0003677">
    <property type="term" value="F:DNA binding"/>
    <property type="evidence" value="ECO:0007669"/>
    <property type="project" value="UniProtKB-KW"/>
</dbReference>
<proteinExistence type="inferred from homology"/>
<dbReference type="Pfam" id="PF22679">
    <property type="entry name" value="T1R_D3-like"/>
    <property type="match status" value="1"/>
</dbReference>
<protein>
    <recommendedName>
        <fullName evidence="11">Type I restriction enzyme endonuclease subunit</fullName>
        <shortName evidence="11">R protein</shortName>
        <ecNumber evidence="11">3.1.21.3</ecNumber>
    </recommendedName>
    <alternativeName>
        <fullName evidence="11">Type-1 restriction enzyme R protein</fullName>
    </alternativeName>
</protein>
<keyword evidence="10 11" id="KW-0238">DNA-binding</keyword>
<dbReference type="EC" id="3.1.21.3" evidence="11"/>
<evidence type="ECO:0000259" key="12">
    <source>
        <dbReference type="PROSITE" id="PS51192"/>
    </source>
</evidence>
<dbReference type="GO" id="GO:0009035">
    <property type="term" value="F:type I site-specific deoxyribonuclease activity"/>
    <property type="evidence" value="ECO:0007669"/>
    <property type="project" value="UniProtKB-EC"/>
</dbReference>
<dbReference type="InterPro" id="IPR022625">
    <property type="entry name" value="TypeI_RM_Rsu_C"/>
</dbReference>
<keyword evidence="7 13" id="KW-0255">Endonuclease</keyword>
<evidence type="ECO:0000256" key="7">
    <source>
        <dbReference type="ARBA" id="ARBA00022759"/>
    </source>
</evidence>
<dbReference type="GO" id="GO:0009307">
    <property type="term" value="P:DNA restriction-modification system"/>
    <property type="evidence" value="ECO:0007669"/>
    <property type="project" value="UniProtKB-KW"/>
</dbReference>
<evidence type="ECO:0000256" key="2">
    <source>
        <dbReference type="ARBA" id="ARBA00008598"/>
    </source>
</evidence>
<evidence type="ECO:0000313" key="13">
    <source>
        <dbReference type="EMBL" id="MBO8463004.1"/>
    </source>
</evidence>
<evidence type="ECO:0000256" key="1">
    <source>
        <dbReference type="ARBA" id="ARBA00000851"/>
    </source>
</evidence>
<comment type="caution">
    <text evidence="13">The sequence shown here is derived from an EMBL/GenBank/DDBJ whole genome shotgun (WGS) entry which is preliminary data.</text>
</comment>
<evidence type="ECO:0000256" key="5">
    <source>
        <dbReference type="ARBA" id="ARBA00022741"/>
    </source>
</evidence>
<dbReference type="CDD" id="cd22332">
    <property type="entry name" value="HsdR_N"/>
    <property type="match status" value="1"/>
</dbReference>
<comment type="similarity">
    <text evidence="2 11">Belongs to the HsdR family.</text>
</comment>
<dbReference type="EMBL" id="JADIML010000101">
    <property type="protein sequence ID" value="MBO8463004.1"/>
    <property type="molecule type" value="Genomic_DNA"/>
</dbReference>
<reference evidence="13" key="2">
    <citation type="journal article" date="2021" name="PeerJ">
        <title>Extensive microbial diversity within the chicken gut microbiome revealed by metagenomics and culture.</title>
        <authorList>
            <person name="Gilroy R."/>
            <person name="Ravi A."/>
            <person name="Getino M."/>
            <person name="Pursley I."/>
            <person name="Horton D.L."/>
            <person name="Alikhan N.F."/>
            <person name="Baker D."/>
            <person name="Gharbi K."/>
            <person name="Hall N."/>
            <person name="Watson M."/>
            <person name="Adriaenssens E.M."/>
            <person name="Foster-Nyarko E."/>
            <person name="Jarju S."/>
            <person name="Secka A."/>
            <person name="Antonio M."/>
            <person name="Oren A."/>
            <person name="Chaudhuri R.R."/>
            <person name="La Ragione R."/>
            <person name="Hildebrand F."/>
            <person name="Pallen M.J."/>
        </authorList>
    </citation>
    <scope>NUCLEOTIDE SEQUENCE</scope>
    <source>
        <strain evidence="13">E3-2379</strain>
    </source>
</reference>
<evidence type="ECO:0000256" key="10">
    <source>
        <dbReference type="ARBA" id="ARBA00023125"/>
    </source>
</evidence>
<dbReference type="InterPro" id="IPR027417">
    <property type="entry name" value="P-loop_NTPase"/>
</dbReference>
<dbReference type="SUPFAM" id="SSF52540">
    <property type="entry name" value="P-loop containing nucleoside triphosphate hydrolases"/>
    <property type="match status" value="2"/>
</dbReference>
<dbReference type="GO" id="GO:0005524">
    <property type="term" value="F:ATP binding"/>
    <property type="evidence" value="ECO:0007669"/>
    <property type="project" value="UniProtKB-KW"/>
</dbReference>
<evidence type="ECO:0000256" key="8">
    <source>
        <dbReference type="ARBA" id="ARBA00022801"/>
    </source>
</evidence>
<evidence type="ECO:0000256" key="6">
    <source>
        <dbReference type="ARBA" id="ARBA00022747"/>
    </source>
</evidence>
<dbReference type="PANTHER" id="PTHR30195:SF16">
    <property type="entry name" value="TYPE I RESTRICTION ENZYME ENDONUCLEASE SUBUNIT"/>
    <property type="match status" value="1"/>
</dbReference>
<evidence type="ECO:0000256" key="3">
    <source>
        <dbReference type="ARBA" id="ARBA00011296"/>
    </source>
</evidence>
<sequence length="1053" mass="122091">MAFQYESEFEEALIKVLLEKGWEKDVIKYPTEQDLIKNWAQILYENNRGIDRLNNYPLTDSEMQQIIEKITELKTPLKLNSFINGGTISITRDNLEDKEHLGKEISLKIYDRQEIAAGQSRYQIVQQPKFISKSVVLNDRRGDLMLLINGMPVIHIELKRSGVPISQAYNQIEKYTKEGVFTGLFSLVQIFVSMTPEETVYFANPGHDGIFNKNYYFHWADFNNEPINDWKKIASSLLHIPMAHELIGFYTIADNSDGILKVMRSYQYYAANAIADKVAKIKWDEGNQLGGYIWHTTGSGKTMTSFKSAQLIADAKEADKVIFLTDRIELGTQSLKEYRNFAEENETVQATENTYVLISKLKSTNFEDTLIVTSIQKMSNIKEEGFNAHDIEIMNQKRLVFIVDEAHRSTFGDMLITIKNTFPNAIFFGFTGTPIQDENQKKKNTTVTVFGDELHRYSIADGIRDGNVLGFDSYKVLTYKDYDIRKAVALEKARAKTEEEAILDPKKSKVFYEYMDKSKIKMAASIKKDGTIQKGIEDYVPTSQYQTKEHQRKVVEDIKEHWIALSHNYLLHAIFATSSIPEAIQYYRLIKEEMPELKVTCLFDSNIDNNGGFIFKEEGLVEIIDDYNNRYNQNFTITTHAAFKKDIALRLAHKDQYQRIGQRSKQQIDLLIVVDQMLTGFDSKWINTLYLDKMLEYENIIQAFSRTNRLFGHEKPFGVIRYYRRPNTMEENIKKAVKLYSGDKPIGLFVEKLMYNLQKMNSIYEEIQQIFKGEGINNFEKLPEEGAECGKFASLFKEFNEYMEAARIQGFQWNKSQYEFQEGETRMKKLVEVLVDENTFLTLAQRYKELSSDTVGIGGKNVDEVPFDIEGYLTEIDTDMIDSEYMNSRFNKYLKLLTREGESEEVIEQALNELHKTFAKLTQEEQKYAKIFLHDIQRGDVRVEGGKTFWHYVIEYQAKAKDAQIRRVSYILGVDEEKLRNMMALHLSESNMNEFGRFNELKETVDKKKAREFFEKLEGIKLPPPKVNIKIGQFLKEFILSGGYDIELAEGDI</sequence>
<dbReference type="PROSITE" id="PS51192">
    <property type="entry name" value="HELICASE_ATP_BIND_1"/>
    <property type="match status" value="1"/>
</dbReference>
<keyword evidence="9 11" id="KW-0067">ATP-binding</keyword>
<keyword evidence="4" id="KW-0540">Nuclease</keyword>
<comment type="subunit">
    <text evidence="3 11">The type I restriction/modification system is composed of three polypeptides R, M and S.</text>
</comment>
<dbReference type="InterPro" id="IPR014001">
    <property type="entry name" value="Helicase_ATP-bd"/>
</dbReference>
<accession>A0A9D9HYY0</accession>
<dbReference type="Pfam" id="PF04313">
    <property type="entry name" value="HSDR_N"/>
    <property type="match status" value="1"/>
</dbReference>
<dbReference type="Gene3D" id="3.40.50.300">
    <property type="entry name" value="P-loop containing nucleotide triphosphate hydrolases"/>
    <property type="match status" value="2"/>
</dbReference>
<feature type="domain" description="Helicase ATP-binding" evidence="12">
    <location>
        <begin position="282"/>
        <end position="452"/>
    </location>
</feature>
<dbReference type="Pfam" id="PF18766">
    <property type="entry name" value="SWI2_SNF2"/>
    <property type="match status" value="1"/>
</dbReference>
<dbReference type="Gene3D" id="3.90.1570.50">
    <property type="match status" value="1"/>
</dbReference>
<evidence type="ECO:0000256" key="9">
    <source>
        <dbReference type="ARBA" id="ARBA00022840"/>
    </source>
</evidence>
<keyword evidence="5 11" id="KW-0547">Nucleotide-binding</keyword>
<dbReference type="Pfam" id="PF12008">
    <property type="entry name" value="EcoR124_C"/>
    <property type="match status" value="1"/>
</dbReference>
<dbReference type="Proteomes" id="UP000823618">
    <property type="component" value="Unassembled WGS sequence"/>
</dbReference>
<evidence type="ECO:0000313" key="14">
    <source>
        <dbReference type="Proteomes" id="UP000823618"/>
    </source>
</evidence>
<organism evidence="13 14">
    <name type="scientific">Candidatus Scybalomonas excrementavium</name>
    <dbReference type="NCBI Taxonomy" id="2840943"/>
    <lineage>
        <taxon>Bacteria</taxon>
        <taxon>Bacillati</taxon>
        <taxon>Bacillota</taxon>
        <taxon>Clostridia</taxon>
        <taxon>Lachnospirales</taxon>
        <taxon>Lachnospiraceae</taxon>
        <taxon>Lachnospiraceae incertae sedis</taxon>
        <taxon>Candidatus Scybalomonas</taxon>
    </lineage>
</organism>
<dbReference type="AlphaFoldDB" id="A0A9D9HYY0"/>
<dbReference type="SMART" id="SM00487">
    <property type="entry name" value="DEXDc"/>
    <property type="match status" value="1"/>
</dbReference>
<keyword evidence="8 11" id="KW-0378">Hydrolase</keyword>